<reference evidence="2" key="1">
    <citation type="submission" date="2015-07" db="EMBL/GenBank/DDBJ databases">
        <title>Adaptation to a free-living lifestyle via gene acquisitions in the diplomonad Trepomonas sp. PC1.</title>
        <authorList>
            <person name="Xu F."/>
            <person name="Jerlstrom-Hultqvist J."/>
            <person name="Kolisko M."/>
            <person name="Simpson A.G.B."/>
            <person name="Roger A.J."/>
            <person name="Svard S.G."/>
            <person name="Andersson J.O."/>
        </authorList>
    </citation>
    <scope>NUCLEOTIDE SEQUENCE</scope>
    <source>
        <strain evidence="2">PC1</strain>
    </source>
</reference>
<feature type="non-terminal residue" evidence="2">
    <location>
        <position position="1"/>
    </location>
</feature>
<gene>
    <name evidence="2" type="ORF">TPC1_31807</name>
</gene>
<dbReference type="InterPro" id="IPR013087">
    <property type="entry name" value="Znf_C2H2_type"/>
</dbReference>
<feature type="non-terminal residue" evidence="2">
    <location>
        <position position="311"/>
    </location>
</feature>
<protein>
    <recommendedName>
        <fullName evidence="1">C2H2-type domain-containing protein</fullName>
    </recommendedName>
</protein>
<dbReference type="AlphaFoldDB" id="A0A146JX26"/>
<sequence length="311" mass="36383">SCQHKHIVHFYPCNHTKCAQCYLLNIRKYQFNDQCIQCQENPTKIQIYPQKKTRFAKYSDLYEVDLSSLRFVDSMLKILCPVCFQQFPTETDLEFHLFDHNLNFCPDCADSNVQRRYYTDDELEQHKLACHQSQNSSSFIQQTILPGIEPVHVNFQLPEQFQVVSFIFSNDEVAELSILSQDSQIKNVLCNNLKADNMQSMLFSSEAQQKAFQQLFYEQKSQKSLIKDEDLKVLSQNQIIQQIKGLKNLKTPTFCLTNEQLKFLQFLGVKAAVYQCRCRNVPRKACAYHQMSKVGECSRDKLEIVRRALEQ</sequence>
<evidence type="ECO:0000313" key="2">
    <source>
        <dbReference type="EMBL" id="JAP88698.1"/>
    </source>
</evidence>
<feature type="domain" description="C2H2-type" evidence="1">
    <location>
        <begin position="80"/>
        <end position="100"/>
    </location>
</feature>
<dbReference type="PROSITE" id="PS00028">
    <property type="entry name" value="ZINC_FINGER_C2H2_1"/>
    <property type="match status" value="1"/>
</dbReference>
<dbReference type="EMBL" id="GDID01007908">
    <property type="protein sequence ID" value="JAP88698.1"/>
    <property type="molecule type" value="Transcribed_RNA"/>
</dbReference>
<organism evidence="2">
    <name type="scientific">Trepomonas sp. PC1</name>
    <dbReference type="NCBI Taxonomy" id="1076344"/>
    <lineage>
        <taxon>Eukaryota</taxon>
        <taxon>Metamonada</taxon>
        <taxon>Diplomonadida</taxon>
        <taxon>Hexamitidae</taxon>
        <taxon>Hexamitinae</taxon>
        <taxon>Trepomonas</taxon>
    </lineage>
</organism>
<name>A0A146JX26_9EUKA</name>
<evidence type="ECO:0000259" key="1">
    <source>
        <dbReference type="PROSITE" id="PS00028"/>
    </source>
</evidence>
<proteinExistence type="predicted"/>
<accession>A0A146JX26</accession>